<gene>
    <name evidence="2" type="ORF">GCM10010389_07910</name>
</gene>
<dbReference type="EMBL" id="BMWH01000002">
    <property type="protein sequence ID" value="GGZ72940.1"/>
    <property type="molecule type" value="Genomic_DNA"/>
</dbReference>
<accession>A0A918QYG1</accession>
<protein>
    <submittedName>
        <fullName evidence="2">Uncharacterized protein</fullName>
    </submittedName>
</protein>
<name>A0A918QYG1_9ACTN</name>
<comment type="caution">
    <text evidence="2">The sequence shown here is derived from an EMBL/GenBank/DDBJ whole genome shotgun (WGS) entry which is preliminary data.</text>
</comment>
<reference evidence="2" key="2">
    <citation type="submission" date="2020-09" db="EMBL/GenBank/DDBJ databases">
        <authorList>
            <person name="Sun Q."/>
            <person name="Ohkuma M."/>
        </authorList>
    </citation>
    <scope>NUCLEOTIDE SEQUENCE</scope>
    <source>
        <strain evidence="2">JCM 5016</strain>
    </source>
</reference>
<dbReference type="Proteomes" id="UP000623010">
    <property type="component" value="Unassembled WGS sequence"/>
</dbReference>
<sequence>MQGPAGPPGAEALLCPPGGPGPPQAPQGAQRARPGAAADPVPRTPDEPCEAAPAPFQPPKPDPLAPLRICGCGREFRDRAPAARCPDCLYAEHAEAARLRQFGT</sequence>
<feature type="region of interest" description="Disordered" evidence="1">
    <location>
        <begin position="1"/>
        <end position="63"/>
    </location>
</feature>
<dbReference type="AlphaFoldDB" id="A0A918QYG1"/>
<keyword evidence="3" id="KW-1185">Reference proteome</keyword>
<feature type="compositionally biased region" description="Low complexity" evidence="1">
    <location>
        <begin position="26"/>
        <end position="38"/>
    </location>
</feature>
<organism evidence="2 3">
    <name type="scientific">Streptomyces echinoruber</name>
    <dbReference type="NCBI Taxonomy" id="68898"/>
    <lineage>
        <taxon>Bacteria</taxon>
        <taxon>Bacillati</taxon>
        <taxon>Actinomycetota</taxon>
        <taxon>Actinomycetes</taxon>
        <taxon>Kitasatosporales</taxon>
        <taxon>Streptomycetaceae</taxon>
        <taxon>Streptomyces</taxon>
    </lineage>
</organism>
<evidence type="ECO:0000313" key="3">
    <source>
        <dbReference type="Proteomes" id="UP000623010"/>
    </source>
</evidence>
<evidence type="ECO:0000256" key="1">
    <source>
        <dbReference type="SAM" id="MobiDB-lite"/>
    </source>
</evidence>
<evidence type="ECO:0000313" key="2">
    <source>
        <dbReference type="EMBL" id="GGZ72940.1"/>
    </source>
</evidence>
<feature type="compositionally biased region" description="Low complexity" evidence="1">
    <location>
        <begin position="1"/>
        <end position="16"/>
    </location>
</feature>
<proteinExistence type="predicted"/>
<reference evidence="2" key="1">
    <citation type="journal article" date="2014" name="Int. J. Syst. Evol. Microbiol.">
        <title>Complete genome sequence of Corynebacterium casei LMG S-19264T (=DSM 44701T), isolated from a smear-ripened cheese.</title>
        <authorList>
            <consortium name="US DOE Joint Genome Institute (JGI-PGF)"/>
            <person name="Walter F."/>
            <person name="Albersmeier A."/>
            <person name="Kalinowski J."/>
            <person name="Ruckert C."/>
        </authorList>
    </citation>
    <scope>NUCLEOTIDE SEQUENCE</scope>
    <source>
        <strain evidence="2">JCM 5016</strain>
    </source>
</reference>